<gene>
    <name evidence="1" type="ORF">POM88_021827</name>
</gene>
<dbReference type="EMBL" id="JAUIZM010000005">
    <property type="protein sequence ID" value="KAK1384092.1"/>
    <property type="molecule type" value="Genomic_DNA"/>
</dbReference>
<dbReference type="SUPFAM" id="SSF56219">
    <property type="entry name" value="DNase I-like"/>
    <property type="match status" value="1"/>
</dbReference>
<reference evidence="1" key="1">
    <citation type="submission" date="2023-02" db="EMBL/GenBank/DDBJ databases">
        <title>Genome of toxic invasive species Heracleum sosnowskyi carries increased number of genes despite the absence of recent whole-genome duplications.</title>
        <authorList>
            <person name="Schelkunov M."/>
            <person name="Shtratnikova V."/>
            <person name="Makarenko M."/>
            <person name="Klepikova A."/>
            <person name="Omelchenko D."/>
            <person name="Novikova G."/>
            <person name="Obukhova E."/>
            <person name="Bogdanov V."/>
            <person name="Penin A."/>
            <person name="Logacheva M."/>
        </authorList>
    </citation>
    <scope>NUCLEOTIDE SEQUENCE</scope>
    <source>
        <strain evidence="1">Hsosn_3</strain>
        <tissue evidence="1">Leaf</tissue>
    </source>
</reference>
<dbReference type="InterPro" id="IPR036691">
    <property type="entry name" value="Endo/exonu/phosph_ase_sf"/>
</dbReference>
<sequence>MTGELLQTVLMDEGMKEFSIKEITCWKFLITFKNSEEKNSFDKNRVKSWLHDIREVEDEDLRIKRKLVVELRGLPCTAWTKINLMELTKELGDSGWGINEEIGNRKLQNPKSGGILSLWMVEEFDSVNAEWKENWVVFIGDFNMVRFHKDRVNSLRRGRDMESFNKWIQRSNLQEIQVEKANFTWIGPNGKKIKLDRVLVNSEWFSKAEWSLKVLPIKKLGP</sequence>
<protein>
    <recommendedName>
        <fullName evidence="3">DUF4283 domain-containing protein</fullName>
    </recommendedName>
</protein>
<reference evidence="1" key="2">
    <citation type="submission" date="2023-05" db="EMBL/GenBank/DDBJ databases">
        <authorList>
            <person name="Schelkunov M.I."/>
        </authorList>
    </citation>
    <scope>NUCLEOTIDE SEQUENCE</scope>
    <source>
        <strain evidence="1">Hsosn_3</strain>
        <tissue evidence="1">Leaf</tissue>
    </source>
</reference>
<dbReference type="Gene3D" id="3.60.10.10">
    <property type="entry name" value="Endonuclease/exonuclease/phosphatase"/>
    <property type="match status" value="1"/>
</dbReference>
<evidence type="ECO:0008006" key="3">
    <source>
        <dbReference type="Google" id="ProtNLM"/>
    </source>
</evidence>
<dbReference type="AlphaFoldDB" id="A0AAD8MT59"/>
<comment type="caution">
    <text evidence="1">The sequence shown here is derived from an EMBL/GenBank/DDBJ whole genome shotgun (WGS) entry which is preliminary data.</text>
</comment>
<keyword evidence="2" id="KW-1185">Reference proteome</keyword>
<proteinExistence type="predicted"/>
<evidence type="ECO:0000313" key="2">
    <source>
        <dbReference type="Proteomes" id="UP001237642"/>
    </source>
</evidence>
<evidence type="ECO:0000313" key="1">
    <source>
        <dbReference type="EMBL" id="KAK1384092.1"/>
    </source>
</evidence>
<organism evidence="1 2">
    <name type="scientific">Heracleum sosnowskyi</name>
    <dbReference type="NCBI Taxonomy" id="360622"/>
    <lineage>
        <taxon>Eukaryota</taxon>
        <taxon>Viridiplantae</taxon>
        <taxon>Streptophyta</taxon>
        <taxon>Embryophyta</taxon>
        <taxon>Tracheophyta</taxon>
        <taxon>Spermatophyta</taxon>
        <taxon>Magnoliopsida</taxon>
        <taxon>eudicotyledons</taxon>
        <taxon>Gunneridae</taxon>
        <taxon>Pentapetalae</taxon>
        <taxon>asterids</taxon>
        <taxon>campanulids</taxon>
        <taxon>Apiales</taxon>
        <taxon>Apiaceae</taxon>
        <taxon>Apioideae</taxon>
        <taxon>apioid superclade</taxon>
        <taxon>Tordylieae</taxon>
        <taxon>Tordyliinae</taxon>
        <taxon>Heracleum</taxon>
    </lineage>
</organism>
<accession>A0AAD8MT59</accession>
<dbReference type="Proteomes" id="UP001237642">
    <property type="component" value="Unassembled WGS sequence"/>
</dbReference>
<name>A0AAD8MT59_9APIA</name>